<dbReference type="InterPro" id="IPR003141">
    <property type="entry name" value="Pol/His_phosphatase_N"/>
</dbReference>
<organism evidence="2 3">
    <name type="scientific">Ktedonosporobacter rubrisoli</name>
    <dbReference type="NCBI Taxonomy" id="2509675"/>
    <lineage>
        <taxon>Bacteria</taxon>
        <taxon>Bacillati</taxon>
        <taxon>Chloroflexota</taxon>
        <taxon>Ktedonobacteria</taxon>
        <taxon>Ktedonobacterales</taxon>
        <taxon>Ktedonosporobacteraceae</taxon>
        <taxon>Ktedonosporobacter</taxon>
    </lineage>
</organism>
<dbReference type="Pfam" id="PF02811">
    <property type="entry name" value="PHP"/>
    <property type="match status" value="1"/>
</dbReference>
<accession>A0A4P6JY85</accession>
<dbReference type="EMBL" id="CP035758">
    <property type="protein sequence ID" value="QBD80475.1"/>
    <property type="molecule type" value="Genomic_DNA"/>
</dbReference>
<feature type="domain" description="Polymerase/histidinol phosphatase N-terminal" evidence="1">
    <location>
        <begin position="80"/>
        <end position="148"/>
    </location>
</feature>
<dbReference type="SUPFAM" id="SSF89550">
    <property type="entry name" value="PHP domain-like"/>
    <property type="match status" value="1"/>
</dbReference>
<keyword evidence="3" id="KW-1185">Reference proteome</keyword>
<dbReference type="SMART" id="SM00481">
    <property type="entry name" value="POLIIIAc"/>
    <property type="match status" value="1"/>
</dbReference>
<dbReference type="AlphaFoldDB" id="A0A4P6JY85"/>
<reference evidence="2 3" key="1">
    <citation type="submission" date="2019-01" db="EMBL/GenBank/DDBJ databases">
        <title>Ktedonosporobacter rubrisoli SCAWS-G2.</title>
        <authorList>
            <person name="Huang Y."/>
            <person name="Yan B."/>
        </authorList>
    </citation>
    <scope>NUCLEOTIDE SEQUENCE [LARGE SCALE GENOMIC DNA]</scope>
    <source>
        <strain evidence="2 3">SCAWS-G2</strain>
    </source>
</reference>
<dbReference type="GO" id="GO:0035312">
    <property type="term" value="F:5'-3' DNA exonuclease activity"/>
    <property type="evidence" value="ECO:0007669"/>
    <property type="project" value="TreeGrafter"/>
</dbReference>
<name>A0A4P6JY85_KTERU</name>
<dbReference type="Pfam" id="PF13263">
    <property type="entry name" value="PHP_C"/>
    <property type="match status" value="1"/>
</dbReference>
<evidence type="ECO:0000313" key="2">
    <source>
        <dbReference type="EMBL" id="QBD80475.1"/>
    </source>
</evidence>
<dbReference type="PANTHER" id="PTHR42924:SF3">
    <property type="entry name" value="POLYMERASE_HISTIDINOL PHOSPHATASE N-TERMINAL DOMAIN-CONTAINING PROTEIN"/>
    <property type="match status" value="1"/>
</dbReference>
<dbReference type="InterPro" id="IPR004013">
    <property type="entry name" value="PHP_dom"/>
</dbReference>
<proteinExistence type="predicted"/>
<gene>
    <name evidence="2" type="ORF">EPA93_32680</name>
</gene>
<sequence length="326" mass="36908">MSAKQWRTPFLPKIRRLCRRIKIVTILPCNVEQRRNCMLISKQNSVIEQPAMTPAGTAMLHKRQRMTPQLAHSFGKHGQADLHMHSTYSDGSGTIKEILEHVQHNTNLDVIAITDHDVIEGSLRARDLWQQGSYRFDFIVGEEISTKEGHLLALFIEKRIAPGMSMERSIELIHEQGGLAVIAHPLHRLFRHSCKRAVMDRIHASKEVWFDGIETWNASFCGIYANQVAMQTNREIYGLAELGNSDAHAINSIGSGHTWFEGKSAQDIRSAIARRMTAPGGKLWDVQDYVDWLRYRMSGRQAQQAEATVVPLPEKAAQVSSLQQVR</sequence>
<dbReference type="PANTHER" id="PTHR42924">
    <property type="entry name" value="EXONUCLEASE"/>
    <property type="match status" value="1"/>
</dbReference>
<dbReference type="InterPro" id="IPR016195">
    <property type="entry name" value="Pol/histidinol_Pase-like"/>
</dbReference>
<dbReference type="Gene3D" id="3.20.20.140">
    <property type="entry name" value="Metal-dependent hydrolases"/>
    <property type="match status" value="1"/>
</dbReference>
<protein>
    <submittedName>
        <fullName evidence="2">PHP domain-containing protein</fullName>
    </submittedName>
</protein>
<dbReference type="OrthoDB" id="9804333at2"/>
<evidence type="ECO:0000259" key="1">
    <source>
        <dbReference type="SMART" id="SM00481"/>
    </source>
</evidence>
<dbReference type="Proteomes" id="UP000290365">
    <property type="component" value="Chromosome"/>
</dbReference>
<dbReference type="InterPro" id="IPR052018">
    <property type="entry name" value="PHP_domain"/>
</dbReference>
<evidence type="ECO:0000313" key="3">
    <source>
        <dbReference type="Proteomes" id="UP000290365"/>
    </source>
</evidence>
<dbReference type="GO" id="GO:0004534">
    <property type="term" value="F:5'-3' RNA exonuclease activity"/>
    <property type="evidence" value="ECO:0007669"/>
    <property type="project" value="TreeGrafter"/>
</dbReference>
<dbReference type="KEGG" id="kbs:EPA93_32680"/>